<reference evidence="2" key="1">
    <citation type="journal article" date="2021" name="Open Biol.">
        <title>Shared evolutionary footprints suggest mitochondrial oxidative damage underlies multiple complex I losses in fungi.</title>
        <authorList>
            <person name="Schikora-Tamarit M.A."/>
            <person name="Marcet-Houben M."/>
            <person name="Nosek J."/>
            <person name="Gabaldon T."/>
        </authorList>
    </citation>
    <scope>NUCLEOTIDE SEQUENCE</scope>
    <source>
        <strain evidence="2">CBS2887</strain>
    </source>
</reference>
<evidence type="ECO:0000256" key="1">
    <source>
        <dbReference type="SAM" id="MobiDB-lite"/>
    </source>
</evidence>
<evidence type="ECO:0000313" key="3">
    <source>
        <dbReference type="Proteomes" id="UP000774326"/>
    </source>
</evidence>
<organism evidence="2 3">
    <name type="scientific">Wickerhamomyces pijperi</name>
    <name type="common">Yeast</name>
    <name type="synonym">Pichia pijperi</name>
    <dbReference type="NCBI Taxonomy" id="599730"/>
    <lineage>
        <taxon>Eukaryota</taxon>
        <taxon>Fungi</taxon>
        <taxon>Dikarya</taxon>
        <taxon>Ascomycota</taxon>
        <taxon>Saccharomycotina</taxon>
        <taxon>Saccharomycetes</taxon>
        <taxon>Phaffomycetales</taxon>
        <taxon>Wickerhamomycetaceae</taxon>
        <taxon>Wickerhamomyces</taxon>
    </lineage>
</organism>
<comment type="caution">
    <text evidence="2">The sequence shown here is derived from an EMBL/GenBank/DDBJ whole genome shotgun (WGS) entry which is preliminary data.</text>
</comment>
<gene>
    <name evidence="2" type="ORF">WICPIJ_002519</name>
</gene>
<reference evidence="2" key="2">
    <citation type="submission" date="2021-01" db="EMBL/GenBank/DDBJ databases">
        <authorList>
            <person name="Schikora-Tamarit M.A."/>
        </authorList>
    </citation>
    <scope>NUCLEOTIDE SEQUENCE</scope>
    <source>
        <strain evidence="2">CBS2887</strain>
    </source>
</reference>
<dbReference type="EMBL" id="JAEUBG010001377">
    <property type="protein sequence ID" value="KAH3686502.1"/>
    <property type="molecule type" value="Genomic_DNA"/>
</dbReference>
<keyword evidence="3" id="KW-1185">Reference proteome</keyword>
<feature type="region of interest" description="Disordered" evidence="1">
    <location>
        <begin position="1"/>
        <end position="23"/>
    </location>
</feature>
<feature type="compositionally biased region" description="Basic residues" evidence="1">
    <location>
        <begin position="1"/>
        <end position="19"/>
    </location>
</feature>
<dbReference type="Proteomes" id="UP000774326">
    <property type="component" value="Unassembled WGS sequence"/>
</dbReference>
<proteinExistence type="predicted"/>
<dbReference type="AlphaFoldDB" id="A0A9P8QBJ4"/>
<accession>A0A9P8QBJ4</accession>
<name>A0A9P8QBJ4_WICPI</name>
<evidence type="ECO:0000313" key="2">
    <source>
        <dbReference type="EMBL" id="KAH3686502.1"/>
    </source>
</evidence>
<protein>
    <submittedName>
        <fullName evidence="2">Uncharacterized protein</fullName>
    </submittedName>
</protein>
<sequence>MCKTNQRSKKTTQAKNPKRSSHDIEDHLEYHCPDFVYHLPGEIKYHVYNMMSTEQKSETASKVPEILTSHYEVRNKDVVVMIKKTGFTVPDAVRAKYGNTDIKYFDLSTKFSCRKLDGPESKAAIKKLRKSIKSCYDQLSQRYQSGVSSKCLLNLVFAFDMDSRDVYHPLEFYLQINDLFQEIPHSVEILKAKRPFCQYTKSKDGKTTVLEGVFCASLPTCKELGKSDALYATYPEVVLNSPIQRSTTGEVCRTTKLFECCDLAVKRSITSMEGSLKQISIVRVPNFNAQKNKLNVKVNRVQQSPETRLKQLNTKFKEFITRPEVMASTKHKRAIYQDFFLTKVFGVNYGKLREFLHQWDASFVCLDSLQTVEDWSNVEPGKMMGIRMITEIYDTPVTEIQGENLTITERATIANNKHKSWLLSKLSEALEGLFQNQKMNLPKSTQPDLIVETLTIFDNRNYLFLKDTDQYCENEVCLKENGYHILEVKEFGVLETSALGDSSWNGACLKRQRAEMFDLLNHFVLEVVWK</sequence>